<dbReference type="InterPro" id="IPR005548">
    <property type="entry name" value="Cell_div_FtsQ/DivIB_C"/>
</dbReference>
<comment type="function">
    <text evidence="8">Cell division protein that may be involved in stabilizing or promoting the assembly of the division complex.</text>
</comment>
<accession>A0ABW0YNF5</accession>
<dbReference type="PANTHER" id="PTHR37820:SF1">
    <property type="entry name" value="CELL DIVISION PROTEIN FTSQ"/>
    <property type="match status" value="1"/>
</dbReference>
<sequence length="277" mass="31236">MSDKKVVTLDNANTALHEQRKKRANRRLITYLSIFFFLILLVVYFQSPLSHVRNIQVAGEQYVQAEEIEKASNVKKGTSIWNVDMTQAEERVREFSEIENVNIQRSLPATIAIEVEEYPRIAYVKNGDEYLPVLRNGKTLQNAARASVPGDAPVLSGFSSIEILEEFSAELGEVGEGILNRISEIHHVPDDEDPLRLLMYMNDGLQVESTIRNFSDHMTPYPVVAKEIDPEAAGVLHMKMTPYFEAFEEEAEMSDEGLEETVEEGAGEVEEGNAEEE</sequence>
<keyword evidence="4 8" id="KW-0812">Transmembrane</keyword>
<evidence type="ECO:0000313" key="12">
    <source>
        <dbReference type="Proteomes" id="UP001596142"/>
    </source>
</evidence>
<evidence type="ECO:0000256" key="3">
    <source>
        <dbReference type="ARBA" id="ARBA00022618"/>
    </source>
</evidence>
<evidence type="ECO:0000313" key="11">
    <source>
        <dbReference type="EMBL" id="MFC5712237.1"/>
    </source>
</evidence>
<name>A0ABW0YNF5_9BACI</name>
<dbReference type="PROSITE" id="PS51779">
    <property type="entry name" value="POTRA"/>
    <property type="match status" value="1"/>
</dbReference>
<comment type="similarity">
    <text evidence="8">Belongs to the FtsQ/DivIB family. DivIB subfamily.</text>
</comment>
<evidence type="ECO:0000256" key="9">
    <source>
        <dbReference type="SAM" id="MobiDB-lite"/>
    </source>
</evidence>
<evidence type="ECO:0000256" key="4">
    <source>
        <dbReference type="ARBA" id="ARBA00022692"/>
    </source>
</evidence>
<dbReference type="Gene3D" id="3.40.50.10960">
    <property type="match status" value="1"/>
</dbReference>
<dbReference type="EMBL" id="JBHSOZ010000003">
    <property type="protein sequence ID" value="MFC5712237.1"/>
    <property type="molecule type" value="Genomic_DNA"/>
</dbReference>
<reference evidence="12" key="1">
    <citation type="journal article" date="2019" name="Int. J. Syst. Evol. Microbiol.">
        <title>The Global Catalogue of Microorganisms (GCM) 10K type strain sequencing project: providing services to taxonomists for standard genome sequencing and annotation.</title>
        <authorList>
            <consortium name="The Broad Institute Genomics Platform"/>
            <consortium name="The Broad Institute Genome Sequencing Center for Infectious Disease"/>
            <person name="Wu L."/>
            <person name="Ma J."/>
        </authorList>
    </citation>
    <scope>NUCLEOTIDE SEQUENCE [LARGE SCALE GENOMIC DNA]</scope>
    <source>
        <strain evidence="12">CECT 7184</strain>
    </source>
</reference>
<evidence type="ECO:0000256" key="7">
    <source>
        <dbReference type="ARBA" id="ARBA00023306"/>
    </source>
</evidence>
<keyword evidence="2 8" id="KW-1003">Cell membrane</keyword>
<keyword evidence="6 8" id="KW-0472">Membrane</keyword>
<dbReference type="PANTHER" id="PTHR37820">
    <property type="entry name" value="CELL DIVISION PROTEIN DIVIB"/>
    <property type="match status" value="1"/>
</dbReference>
<gene>
    <name evidence="8" type="primary">divIB</name>
    <name evidence="11" type="ORF">ACFPU1_05545</name>
</gene>
<evidence type="ECO:0000256" key="6">
    <source>
        <dbReference type="ARBA" id="ARBA00023136"/>
    </source>
</evidence>
<dbReference type="Pfam" id="PF03799">
    <property type="entry name" value="FtsQ_DivIB_C"/>
    <property type="match status" value="1"/>
</dbReference>
<evidence type="ECO:0000256" key="8">
    <source>
        <dbReference type="HAMAP-Rule" id="MF_00912"/>
    </source>
</evidence>
<dbReference type="InterPro" id="IPR026580">
    <property type="entry name" value="DivIB"/>
</dbReference>
<protein>
    <recommendedName>
        <fullName evidence="8">Cell division protein DivIB</fullName>
    </recommendedName>
</protein>
<dbReference type="HAMAP" id="MF_00912">
    <property type="entry name" value="DivIB"/>
    <property type="match status" value="1"/>
</dbReference>
<keyword evidence="3 8" id="KW-0132">Cell division</keyword>
<dbReference type="Pfam" id="PF08478">
    <property type="entry name" value="POTRA_1"/>
    <property type="match status" value="1"/>
</dbReference>
<feature type="region of interest" description="Disordered" evidence="9">
    <location>
        <begin position="251"/>
        <end position="277"/>
    </location>
</feature>
<evidence type="ECO:0000256" key="1">
    <source>
        <dbReference type="ARBA" id="ARBA00004370"/>
    </source>
</evidence>
<feature type="transmembrane region" description="Helical" evidence="8">
    <location>
        <begin position="28"/>
        <end position="45"/>
    </location>
</feature>
<evidence type="ECO:0000259" key="10">
    <source>
        <dbReference type="PROSITE" id="PS51779"/>
    </source>
</evidence>
<dbReference type="Proteomes" id="UP001596142">
    <property type="component" value="Unassembled WGS sequence"/>
</dbReference>
<keyword evidence="12" id="KW-1185">Reference proteome</keyword>
<keyword evidence="7 8" id="KW-0131">Cell cycle</keyword>
<keyword evidence="5 8" id="KW-1133">Transmembrane helix</keyword>
<dbReference type="InterPro" id="IPR013685">
    <property type="entry name" value="POTRA_FtsQ_type"/>
</dbReference>
<proteinExistence type="inferred from homology"/>
<evidence type="ECO:0000256" key="5">
    <source>
        <dbReference type="ARBA" id="ARBA00022989"/>
    </source>
</evidence>
<dbReference type="RefSeq" id="WP_385939318.1">
    <property type="nucleotide sequence ID" value="NZ_JBHSOZ010000003.1"/>
</dbReference>
<comment type="caution">
    <text evidence="11">The sequence shown here is derived from an EMBL/GenBank/DDBJ whole genome shotgun (WGS) entry which is preliminary data.</text>
</comment>
<feature type="domain" description="POTRA" evidence="10">
    <location>
        <begin position="50"/>
        <end position="118"/>
    </location>
</feature>
<dbReference type="InterPro" id="IPR034746">
    <property type="entry name" value="POTRA"/>
</dbReference>
<dbReference type="Gene3D" id="3.10.20.310">
    <property type="entry name" value="membrane protein fhac"/>
    <property type="match status" value="1"/>
</dbReference>
<comment type="subcellular location">
    <subcellularLocation>
        <location evidence="8">Cell membrane</location>
        <topology evidence="8">Single-pass type II membrane protein</topology>
    </subcellularLocation>
    <subcellularLocation>
        <location evidence="1">Membrane</location>
    </subcellularLocation>
    <text evidence="8">Localizes to the division septum.</text>
</comment>
<dbReference type="InterPro" id="IPR050487">
    <property type="entry name" value="FtsQ_DivIB"/>
</dbReference>
<evidence type="ECO:0000256" key="2">
    <source>
        <dbReference type="ARBA" id="ARBA00022475"/>
    </source>
</evidence>
<organism evidence="11 12">
    <name type="scientific">Thalassorhabdus alkalitolerans</name>
    <dbReference type="NCBI Taxonomy" id="2282697"/>
    <lineage>
        <taxon>Bacteria</taxon>
        <taxon>Bacillati</taxon>
        <taxon>Bacillota</taxon>
        <taxon>Bacilli</taxon>
        <taxon>Bacillales</taxon>
        <taxon>Bacillaceae</taxon>
        <taxon>Thalassorhabdus</taxon>
    </lineage>
</organism>
<dbReference type="GO" id="GO:0051301">
    <property type="term" value="P:cell division"/>
    <property type="evidence" value="ECO:0007669"/>
    <property type="project" value="UniProtKB-KW"/>
</dbReference>